<comment type="similarity">
    <text evidence="2 8">Belongs to the MIP/aquaporin (TC 1.A.8) family.</text>
</comment>
<keyword evidence="7 9" id="KW-0472">Membrane</keyword>
<dbReference type="EMBL" id="JAUSSW010000003">
    <property type="protein sequence ID" value="MDQ0101805.1"/>
    <property type="molecule type" value="Genomic_DNA"/>
</dbReference>
<keyword evidence="3 8" id="KW-0813">Transport</keyword>
<dbReference type="NCBIfam" id="NF003838">
    <property type="entry name" value="PRK05420.1"/>
    <property type="match status" value="1"/>
</dbReference>
<dbReference type="PANTHER" id="PTHR19139:SF199">
    <property type="entry name" value="MIP17260P"/>
    <property type="match status" value="1"/>
</dbReference>
<dbReference type="PROSITE" id="PS00221">
    <property type="entry name" value="MIP"/>
    <property type="match status" value="1"/>
</dbReference>
<evidence type="ECO:0000313" key="11">
    <source>
        <dbReference type="Proteomes" id="UP001244563"/>
    </source>
</evidence>
<keyword evidence="11" id="KW-1185">Reference proteome</keyword>
<keyword evidence="5 8" id="KW-0812">Transmembrane</keyword>
<evidence type="ECO:0000256" key="3">
    <source>
        <dbReference type="ARBA" id="ARBA00022448"/>
    </source>
</evidence>
<evidence type="ECO:0000256" key="7">
    <source>
        <dbReference type="ARBA" id="ARBA00023136"/>
    </source>
</evidence>
<evidence type="ECO:0000256" key="1">
    <source>
        <dbReference type="ARBA" id="ARBA00004651"/>
    </source>
</evidence>
<dbReference type="InterPro" id="IPR023271">
    <property type="entry name" value="Aquaporin-like"/>
</dbReference>
<dbReference type="Gene3D" id="1.20.1080.10">
    <property type="entry name" value="Glycerol uptake facilitator protein"/>
    <property type="match status" value="1"/>
</dbReference>
<dbReference type="InterPro" id="IPR000425">
    <property type="entry name" value="MIP"/>
</dbReference>
<dbReference type="GeneID" id="84017323"/>
<evidence type="ECO:0000256" key="5">
    <source>
        <dbReference type="ARBA" id="ARBA00022692"/>
    </source>
</evidence>
<name>A0ABT9TK59_PAENI</name>
<dbReference type="InterPro" id="IPR022357">
    <property type="entry name" value="MIP_CS"/>
</dbReference>
<keyword evidence="4" id="KW-1003">Cell membrane</keyword>
<proteinExistence type="inferred from homology"/>
<dbReference type="PANTHER" id="PTHR19139">
    <property type="entry name" value="AQUAPORIN TRANSPORTER"/>
    <property type="match status" value="1"/>
</dbReference>
<dbReference type="Pfam" id="PF00230">
    <property type="entry name" value="MIP"/>
    <property type="match status" value="1"/>
</dbReference>
<dbReference type="InterPro" id="IPR034294">
    <property type="entry name" value="Aquaporin_transptr"/>
</dbReference>
<evidence type="ECO:0000313" key="10">
    <source>
        <dbReference type="EMBL" id="MDQ0101805.1"/>
    </source>
</evidence>
<feature type="transmembrane region" description="Helical" evidence="9">
    <location>
        <begin position="29"/>
        <end position="49"/>
    </location>
</feature>
<reference evidence="10 11" key="1">
    <citation type="submission" date="2023-07" db="EMBL/GenBank/DDBJ databases">
        <title>Sorghum-associated microbial communities from plants grown in Nebraska, USA.</title>
        <authorList>
            <person name="Schachtman D."/>
        </authorList>
    </citation>
    <scope>NUCLEOTIDE SEQUENCE [LARGE SCALE GENOMIC DNA]</scope>
    <source>
        <strain evidence="10 11">CC523</strain>
    </source>
</reference>
<evidence type="ECO:0000256" key="8">
    <source>
        <dbReference type="RuleBase" id="RU000477"/>
    </source>
</evidence>
<accession>A0ABT9TK59</accession>
<sequence>MASRNTKTIPRPTDPGAGPALVSRLGAEALGTFILVFGGVGTALFAASFPDPANAVGVGFLGVSLAFGLTVVAGAYAFGHVSGGHFNPAVTIGLAVAGRFPAKDIAAYIGAQLVGGAAGSSVLAVIAAGGSDGFFTAARAAGFASNGFGDHSPGGFGLGSALMTEFVLTAVFVLVILGVTDRRAQAGFAALAIGFSLTLIHLISIPVTNTSVNPARSIATALYADNWALGQLWVFIVAPIAGAIAAAALYRVVFAAKTP</sequence>
<gene>
    <name evidence="10" type="ORF">J2T10_001447</name>
</gene>
<keyword evidence="6 9" id="KW-1133">Transmembrane helix</keyword>
<feature type="transmembrane region" description="Helical" evidence="9">
    <location>
        <begin position="56"/>
        <end position="78"/>
    </location>
</feature>
<feature type="transmembrane region" description="Helical" evidence="9">
    <location>
        <begin position="227"/>
        <end position="250"/>
    </location>
</feature>
<dbReference type="PRINTS" id="PR00783">
    <property type="entry name" value="MINTRINSICP"/>
</dbReference>
<evidence type="ECO:0000256" key="2">
    <source>
        <dbReference type="ARBA" id="ARBA00006175"/>
    </source>
</evidence>
<feature type="transmembrane region" description="Helical" evidence="9">
    <location>
        <begin position="156"/>
        <end position="179"/>
    </location>
</feature>
<dbReference type="Proteomes" id="UP001244563">
    <property type="component" value="Unassembled WGS sequence"/>
</dbReference>
<comment type="caution">
    <text evidence="10">The sequence shown here is derived from an EMBL/GenBank/DDBJ whole genome shotgun (WGS) entry which is preliminary data.</text>
</comment>
<protein>
    <submittedName>
        <fullName evidence="10">Aquaporin Z</fullName>
    </submittedName>
</protein>
<evidence type="ECO:0000256" key="4">
    <source>
        <dbReference type="ARBA" id="ARBA00022475"/>
    </source>
</evidence>
<dbReference type="NCBIfam" id="TIGR00861">
    <property type="entry name" value="MIP"/>
    <property type="match status" value="1"/>
</dbReference>
<organism evidence="10 11">
    <name type="scientific">Paenarthrobacter nicotinovorans</name>
    <name type="common">Arthrobacter nicotinovorans</name>
    <dbReference type="NCBI Taxonomy" id="29320"/>
    <lineage>
        <taxon>Bacteria</taxon>
        <taxon>Bacillati</taxon>
        <taxon>Actinomycetota</taxon>
        <taxon>Actinomycetes</taxon>
        <taxon>Micrococcales</taxon>
        <taxon>Micrococcaceae</taxon>
        <taxon>Paenarthrobacter</taxon>
    </lineage>
</organism>
<evidence type="ECO:0000256" key="9">
    <source>
        <dbReference type="SAM" id="Phobius"/>
    </source>
</evidence>
<feature type="transmembrane region" description="Helical" evidence="9">
    <location>
        <begin position="186"/>
        <end position="207"/>
    </location>
</feature>
<comment type="subcellular location">
    <subcellularLocation>
        <location evidence="1">Cell membrane</location>
        <topology evidence="1">Multi-pass membrane protein</topology>
    </subcellularLocation>
</comment>
<dbReference type="RefSeq" id="WP_197493540.1">
    <property type="nucleotide sequence ID" value="NZ_BDDW01000002.1"/>
</dbReference>
<dbReference type="SUPFAM" id="SSF81338">
    <property type="entry name" value="Aquaporin-like"/>
    <property type="match status" value="1"/>
</dbReference>
<evidence type="ECO:0000256" key="6">
    <source>
        <dbReference type="ARBA" id="ARBA00022989"/>
    </source>
</evidence>